<feature type="region of interest" description="Disordered" evidence="2">
    <location>
        <begin position="1"/>
        <end position="42"/>
    </location>
</feature>
<dbReference type="PROSITE" id="PS50089">
    <property type="entry name" value="ZF_RING_2"/>
    <property type="match status" value="1"/>
</dbReference>
<dbReference type="InterPro" id="IPR044274">
    <property type="entry name" value="RFI2"/>
</dbReference>
<reference evidence="4" key="1">
    <citation type="submission" date="2016-07" db="EMBL/GenBank/DDBJ databases">
        <title>De novo transcriptome assembly of four accessions of the metal hyperaccumulator plant Noccaea caerulescens.</title>
        <authorList>
            <person name="Blande D."/>
            <person name="Halimaa P."/>
            <person name="Tervahauta A.I."/>
            <person name="Aarts M.G."/>
            <person name="Karenlampi S.O."/>
        </authorList>
    </citation>
    <scope>NUCLEOTIDE SEQUENCE</scope>
</reference>
<evidence type="ECO:0000256" key="1">
    <source>
        <dbReference type="PROSITE-ProRule" id="PRU00175"/>
    </source>
</evidence>
<dbReference type="Gene3D" id="3.30.40.10">
    <property type="entry name" value="Zinc/RING finger domain, C3HC4 (zinc finger)"/>
    <property type="match status" value="1"/>
</dbReference>
<dbReference type="EMBL" id="GEVL01006659">
    <property type="protein sequence ID" value="JAU70682.1"/>
    <property type="molecule type" value="Transcribed_RNA"/>
</dbReference>
<feature type="region of interest" description="Disordered" evidence="2">
    <location>
        <begin position="182"/>
        <end position="201"/>
    </location>
</feature>
<dbReference type="PANTHER" id="PTHR46798">
    <property type="entry name" value="OS09G0511500 PROTEIN"/>
    <property type="match status" value="1"/>
</dbReference>
<dbReference type="InterPro" id="IPR013083">
    <property type="entry name" value="Znf_RING/FYVE/PHD"/>
</dbReference>
<dbReference type="InterPro" id="IPR001841">
    <property type="entry name" value="Znf_RING"/>
</dbReference>
<evidence type="ECO:0000256" key="2">
    <source>
        <dbReference type="SAM" id="MobiDB-lite"/>
    </source>
</evidence>
<keyword evidence="1" id="KW-0862">Zinc</keyword>
<proteinExistence type="predicted"/>
<dbReference type="SUPFAM" id="SSF57850">
    <property type="entry name" value="RING/U-box"/>
    <property type="match status" value="1"/>
</dbReference>
<evidence type="ECO:0000313" key="4">
    <source>
        <dbReference type="EMBL" id="JAU70682.1"/>
    </source>
</evidence>
<dbReference type="Pfam" id="PF13639">
    <property type="entry name" value="zf-RING_2"/>
    <property type="match status" value="1"/>
</dbReference>
<protein>
    <recommendedName>
        <fullName evidence="3">RING-type domain-containing protein</fullName>
    </recommendedName>
</protein>
<gene>
    <name evidence="4" type="ORF">LE_TR2095_c0_g1_i1_g.5654</name>
</gene>
<keyword evidence="1" id="KW-0479">Metal-binding</keyword>
<organism evidence="4">
    <name type="scientific">Noccaea caerulescens</name>
    <name type="common">Alpine penny-cress</name>
    <name type="synonym">Thlaspi caerulescens</name>
    <dbReference type="NCBI Taxonomy" id="107243"/>
    <lineage>
        <taxon>Eukaryota</taxon>
        <taxon>Viridiplantae</taxon>
        <taxon>Streptophyta</taxon>
        <taxon>Embryophyta</taxon>
        <taxon>Tracheophyta</taxon>
        <taxon>Spermatophyta</taxon>
        <taxon>Magnoliopsida</taxon>
        <taxon>eudicotyledons</taxon>
        <taxon>Gunneridae</taxon>
        <taxon>Pentapetalae</taxon>
        <taxon>rosids</taxon>
        <taxon>malvids</taxon>
        <taxon>Brassicales</taxon>
        <taxon>Brassicaceae</taxon>
        <taxon>Coluteocarpeae</taxon>
        <taxon>Noccaea</taxon>
    </lineage>
</organism>
<feature type="domain" description="RING-type" evidence="3">
    <location>
        <begin position="47"/>
        <end position="92"/>
    </location>
</feature>
<sequence length="354" mass="39590">MAGANDSGCDDDRNHRRIAGQPVDSEGGCVPGKRGNEDSSSPVEVSCSICLELVVDDGTRSRAKLQCGHQFHLDCIGSAFNMKGAMQCPNCRNVEKGQWLFANGSPRGFPEFVMEDLIPEEDLYALTYPEMQYRVHWCPFGELSQAPSFEELEPATTTYHNEFHGHHAAAVNHSYLAYLGPGPAGAPRASDSSNNTDDHPWNSHFHQLALFPQYHHHHHHSQPFSLPGAHVVDAEIDSSAARGMHPFLFSYRTNNPRTSPAISGHQGSSTQMREHHAFNHQRQRHANDPRRGLPPPPPMPDQNVGFFIYTPPSSSSSSSSSETDQFHAWERDWFPQFPVPSNHRTVSSFWQRHL</sequence>
<dbReference type="AlphaFoldDB" id="A0A1J3HR82"/>
<feature type="region of interest" description="Disordered" evidence="2">
    <location>
        <begin position="275"/>
        <end position="300"/>
    </location>
</feature>
<dbReference type="PANTHER" id="PTHR46798:SF5">
    <property type="entry name" value="E3 UBIQUITIN-PROTEIN LIGASE RFI2"/>
    <property type="match status" value="1"/>
</dbReference>
<name>A0A1J3HR82_NOCCA</name>
<keyword evidence="1" id="KW-0863">Zinc-finger</keyword>
<dbReference type="GO" id="GO:0008270">
    <property type="term" value="F:zinc ion binding"/>
    <property type="evidence" value="ECO:0007669"/>
    <property type="project" value="UniProtKB-KW"/>
</dbReference>
<accession>A0A1J3HR82</accession>
<dbReference type="SMART" id="SM00184">
    <property type="entry name" value="RING"/>
    <property type="match status" value="1"/>
</dbReference>
<evidence type="ECO:0000259" key="3">
    <source>
        <dbReference type="PROSITE" id="PS50089"/>
    </source>
</evidence>
<dbReference type="GO" id="GO:0004842">
    <property type="term" value="F:ubiquitin-protein transferase activity"/>
    <property type="evidence" value="ECO:0007669"/>
    <property type="project" value="InterPro"/>
</dbReference>